<evidence type="ECO:0008006" key="4">
    <source>
        <dbReference type="Google" id="ProtNLM"/>
    </source>
</evidence>
<gene>
    <name evidence="2" type="ORF">RDB_LOCUS145153</name>
</gene>
<organism evidence="2 3">
    <name type="scientific">Rhizoctonia solani</name>
    <dbReference type="NCBI Taxonomy" id="456999"/>
    <lineage>
        <taxon>Eukaryota</taxon>
        <taxon>Fungi</taxon>
        <taxon>Dikarya</taxon>
        <taxon>Basidiomycota</taxon>
        <taxon>Agaricomycotina</taxon>
        <taxon>Agaricomycetes</taxon>
        <taxon>Cantharellales</taxon>
        <taxon>Ceratobasidiaceae</taxon>
        <taxon>Rhizoctonia</taxon>
    </lineage>
</organism>
<protein>
    <recommendedName>
        <fullName evidence="4">Pectinesterase inhibitor domain-containing protein</fullName>
    </recommendedName>
</protein>
<evidence type="ECO:0000256" key="1">
    <source>
        <dbReference type="SAM" id="SignalP"/>
    </source>
</evidence>
<dbReference type="EMBL" id="CAJMXA010003883">
    <property type="protein sequence ID" value="CAE6520002.1"/>
    <property type="molecule type" value="Genomic_DNA"/>
</dbReference>
<reference evidence="2" key="1">
    <citation type="submission" date="2021-01" db="EMBL/GenBank/DDBJ databases">
        <authorList>
            <person name="Kaushik A."/>
        </authorList>
    </citation>
    <scope>NUCLEOTIDE SEQUENCE</scope>
    <source>
        <strain evidence="2">AG6-10EEA</strain>
    </source>
</reference>
<feature type="chain" id="PRO_5034804231" description="Pectinesterase inhibitor domain-containing protein" evidence="1">
    <location>
        <begin position="23"/>
        <end position="199"/>
    </location>
</feature>
<keyword evidence="1" id="KW-0732">Signal</keyword>
<sequence>MKFTRLVSLFTTVMSASVLVLAASVVTVHRGDITDLCGGRDAGEQALSLVNRLQADVRSTLASLDKCRVAGSNPTDLFNELASKVTQCNGAMAAIGVDGTDADRKTAAQVQVSDIAAKMILDIGTGCSKFQDVKIDGFDYMKLSSKIDEALKGFCVTLDGLIKGCLRLISSICMPKSLLLSAANFKGCLATFANSLMNL</sequence>
<accession>A0A8H3DC74</accession>
<evidence type="ECO:0000313" key="3">
    <source>
        <dbReference type="Proteomes" id="UP000663853"/>
    </source>
</evidence>
<name>A0A8H3DC74_9AGAM</name>
<proteinExistence type="predicted"/>
<evidence type="ECO:0000313" key="2">
    <source>
        <dbReference type="EMBL" id="CAE6520002.1"/>
    </source>
</evidence>
<comment type="caution">
    <text evidence="2">The sequence shown here is derived from an EMBL/GenBank/DDBJ whole genome shotgun (WGS) entry which is preliminary data.</text>
</comment>
<feature type="signal peptide" evidence="1">
    <location>
        <begin position="1"/>
        <end position="22"/>
    </location>
</feature>
<dbReference type="Proteomes" id="UP000663853">
    <property type="component" value="Unassembled WGS sequence"/>
</dbReference>
<dbReference type="AlphaFoldDB" id="A0A8H3DC74"/>